<dbReference type="InterPro" id="IPR021196">
    <property type="entry name" value="PdxT/SNO_CS"/>
</dbReference>
<accession>A0A6J6JEE0</accession>
<sequence length="194" mass="20506">MPAPIGVLALQGDFREHRQTLAAIDVASVEVRTLADLAKCSGLIIPGGESTVMQKLAVAYDLFQPIKDALKSGLPAFGTCAGLIMLADEIVDGIPGQTGFGGLDVSVRRNAFGNQLDSFEVDLDFHGVSGPAVHAAFIRAPIVERVGENVEVLSSLADGRIVGVRQGNLMGISFHPEVTGETRIHELFVSMVRA</sequence>
<keyword evidence="4" id="KW-0663">Pyridoxal phosphate</keyword>
<dbReference type="PIRSF" id="PIRSF005639">
    <property type="entry name" value="Glut_amidoT_SNO"/>
    <property type="match status" value="1"/>
</dbReference>
<dbReference type="InterPro" id="IPR029062">
    <property type="entry name" value="Class_I_gatase-like"/>
</dbReference>
<dbReference type="AlphaFoldDB" id="A0A6J6JEE0"/>
<dbReference type="NCBIfam" id="TIGR03800">
    <property type="entry name" value="PLP_synth_Pdx2"/>
    <property type="match status" value="1"/>
</dbReference>
<evidence type="ECO:0000256" key="5">
    <source>
        <dbReference type="ARBA" id="ARBA00022962"/>
    </source>
</evidence>
<dbReference type="GO" id="GO:0016829">
    <property type="term" value="F:lyase activity"/>
    <property type="evidence" value="ECO:0007669"/>
    <property type="project" value="UniProtKB-KW"/>
</dbReference>
<dbReference type="PROSITE" id="PS51273">
    <property type="entry name" value="GATASE_TYPE_1"/>
    <property type="match status" value="1"/>
</dbReference>
<proteinExistence type="inferred from homology"/>
<dbReference type="FunFam" id="3.40.50.880:FF:000010">
    <property type="entry name" value="uncharacterized protein LOC100176842 isoform X2"/>
    <property type="match status" value="1"/>
</dbReference>
<evidence type="ECO:0000256" key="1">
    <source>
        <dbReference type="ARBA" id="ARBA00008345"/>
    </source>
</evidence>
<evidence type="ECO:0000256" key="3">
    <source>
        <dbReference type="ARBA" id="ARBA00022801"/>
    </source>
</evidence>
<dbReference type="PROSITE" id="PS51130">
    <property type="entry name" value="PDXT_SNO_2"/>
    <property type="match status" value="1"/>
</dbReference>
<evidence type="ECO:0000256" key="7">
    <source>
        <dbReference type="ARBA" id="ARBA00049534"/>
    </source>
</evidence>
<dbReference type="EC" id="3.5.1.2" evidence="2"/>
<dbReference type="EMBL" id="CAEZVN010000073">
    <property type="protein sequence ID" value="CAB4635156.1"/>
    <property type="molecule type" value="Genomic_DNA"/>
</dbReference>
<dbReference type="HAMAP" id="MF_01615">
    <property type="entry name" value="PdxT"/>
    <property type="match status" value="1"/>
</dbReference>
<dbReference type="InterPro" id="IPR002161">
    <property type="entry name" value="PdxT/SNO"/>
</dbReference>
<evidence type="ECO:0000313" key="8">
    <source>
        <dbReference type="EMBL" id="CAB4635156.1"/>
    </source>
</evidence>
<dbReference type="Pfam" id="PF01174">
    <property type="entry name" value="SNO"/>
    <property type="match status" value="1"/>
</dbReference>
<gene>
    <name evidence="8" type="ORF">UFOPK2001_00790</name>
</gene>
<keyword evidence="6" id="KW-0456">Lyase</keyword>
<dbReference type="SUPFAM" id="SSF52317">
    <property type="entry name" value="Class I glutamine amidotransferase-like"/>
    <property type="match status" value="1"/>
</dbReference>
<name>A0A6J6JEE0_9ZZZZ</name>
<evidence type="ECO:0000256" key="6">
    <source>
        <dbReference type="ARBA" id="ARBA00023239"/>
    </source>
</evidence>
<reference evidence="8" key="1">
    <citation type="submission" date="2020-05" db="EMBL/GenBank/DDBJ databases">
        <authorList>
            <person name="Chiriac C."/>
            <person name="Salcher M."/>
            <person name="Ghai R."/>
            <person name="Kavagutti S V."/>
        </authorList>
    </citation>
    <scope>NUCLEOTIDE SEQUENCE</scope>
</reference>
<dbReference type="GO" id="GO:0008614">
    <property type="term" value="P:pyridoxine metabolic process"/>
    <property type="evidence" value="ECO:0007669"/>
    <property type="project" value="TreeGrafter"/>
</dbReference>
<evidence type="ECO:0000256" key="2">
    <source>
        <dbReference type="ARBA" id="ARBA00012918"/>
    </source>
</evidence>
<keyword evidence="5" id="KW-0315">Glutamine amidotransferase</keyword>
<comment type="similarity">
    <text evidence="1">Belongs to the glutaminase PdxT/SNO family.</text>
</comment>
<dbReference type="Gene3D" id="3.40.50.880">
    <property type="match status" value="1"/>
</dbReference>
<dbReference type="GO" id="GO:0005829">
    <property type="term" value="C:cytosol"/>
    <property type="evidence" value="ECO:0007669"/>
    <property type="project" value="TreeGrafter"/>
</dbReference>
<keyword evidence="3" id="KW-0378">Hydrolase</keyword>
<dbReference type="PANTHER" id="PTHR31559:SF0">
    <property type="entry name" value="PYRIDOXAL 5'-PHOSPHATE SYNTHASE SUBUNIT SNO1-RELATED"/>
    <property type="match status" value="1"/>
</dbReference>
<evidence type="ECO:0000256" key="4">
    <source>
        <dbReference type="ARBA" id="ARBA00022898"/>
    </source>
</evidence>
<dbReference type="GO" id="GO:0004359">
    <property type="term" value="F:glutaminase activity"/>
    <property type="evidence" value="ECO:0007669"/>
    <property type="project" value="UniProtKB-EC"/>
</dbReference>
<dbReference type="PROSITE" id="PS01236">
    <property type="entry name" value="PDXT_SNO_1"/>
    <property type="match status" value="1"/>
</dbReference>
<dbReference type="PANTHER" id="PTHR31559">
    <property type="entry name" value="PYRIDOXAL 5'-PHOSPHATE SYNTHASE SUBUNIT SNO"/>
    <property type="match status" value="1"/>
</dbReference>
<comment type="catalytic activity">
    <reaction evidence="7">
        <text>L-glutamine + H2O = L-glutamate + NH4(+)</text>
        <dbReference type="Rhea" id="RHEA:15889"/>
        <dbReference type="ChEBI" id="CHEBI:15377"/>
        <dbReference type="ChEBI" id="CHEBI:28938"/>
        <dbReference type="ChEBI" id="CHEBI:29985"/>
        <dbReference type="ChEBI" id="CHEBI:58359"/>
        <dbReference type="EC" id="3.5.1.2"/>
    </reaction>
</comment>
<dbReference type="GO" id="GO:1903600">
    <property type="term" value="C:glutaminase complex"/>
    <property type="evidence" value="ECO:0007669"/>
    <property type="project" value="TreeGrafter"/>
</dbReference>
<dbReference type="GO" id="GO:0042823">
    <property type="term" value="P:pyridoxal phosphate biosynthetic process"/>
    <property type="evidence" value="ECO:0007669"/>
    <property type="project" value="InterPro"/>
</dbReference>
<organism evidence="8">
    <name type="scientific">freshwater metagenome</name>
    <dbReference type="NCBI Taxonomy" id="449393"/>
    <lineage>
        <taxon>unclassified sequences</taxon>
        <taxon>metagenomes</taxon>
        <taxon>ecological metagenomes</taxon>
    </lineage>
</organism>
<protein>
    <recommendedName>
        <fullName evidence="2">glutaminase</fullName>
        <ecNumber evidence="2">3.5.1.2</ecNumber>
    </recommendedName>
</protein>
<dbReference type="CDD" id="cd01749">
    <property type="entry name" value="GATase1_PB"/>
    <property type="match status" value="1"/>
</dbReference>